<evidence type="ECO:0000313" key="17">
    <source>
        <dbReference type="Proteomes" id="UP000694569"/>
    </source>
</evidence>
<evidence type="ECO:0000256" key="4">
    <source>
        <dbReference type="ARBA" id="ARBA00022692"/>
    </source>
</evidence>
<organism evidence="16 17">
    <name type="scientific">Leptobrachium leishanense</name>
    <name type="common">Leishan spiny toad</name>
    <dbReference type="NCBI Taxonomy" id="445787"/>
    <lineage>
        <taxon>Eukaryota</taxon>
        <taxon>Metazoa</taxon>
        <taxon>Chordata</taxon>
        <taxon>Craniata</taxon>
        <taxon>Vertebrata</taxon>
        <taxon>Euteleostomi</taxon>
        <taxon>Amphibia</taxon>
        <taxon>Batrachia</taxon>
        <taxon>Anura</taxon>
        <taxon>Pelobatoidea</taxon>
        <taxon>Megophryidae</taxon>
        <taxon>Leptobrachium</taxon>
    </lineage>
</organism>
<dbReference type="GO" id="GO:0160198">
    <property type="term" value="F:polyprenal reductase activity"/>
    <property type="evidence" value="ECO:0007669"/>
    <property type="project" value="UniProtKB-EC"/>
</dbReference>
<keyword evidence="6 14" id="KW-0472">Membrane</keyword>
<comment type="subcellular location">
    <subcellularLocation>
        <location evidence="1">Endomembrane system</location>
        <topology evidence="1">Multi-pass membrane protein</topology>
    </subcellularLocation>
    <subcellularLocation>
        <location evidence="14">Endoplasmic reticulum membrane</location>
    </subcellularLocation>
</comment>
<evidence type="ECO:0000256" key="5">
    <source>
        <dbReference type="ARBA" id="ARBA00022989"/>
    </source>
</evidence>
<dbReference type="Pfam" id="PF02544">
    <property type="entry name" value="Steroid_dh"/>
    <property type="match status" value="1"/>
</dbReference>
<comment type="catalytic activity">
    <reaction evidence="13 14">
        <text>a di-trans,poly-cis-dolichal + NADP(+) = a di-trans,poly-cis-polyprenal + NADPH + H(+)</text>
        <dbReference type="Rhea" id="RHEA:80727"/>
        <dbReference type="Rhea" id="RHEA-COMP:19536"/>
        <dbReference type="Rhea" id="RHEA-COMP:19537"/>
        <dbReference type="ChEBI" id="CHEBI:15378"/>
        <dbReference type="ChEBI" id="CHEBI:57783"/>
        <dbReference type="ChEBI" id="CHEBI:58349"/>
        <dbReference type="ChEBI" id="CHEBI:231623"/>
        <dbReference type="ChEBI" id="CHEBI:231637"/>
        <dbReference type="EC" id="1.3.1.94"/>
    </reaction>
    <physiologicalReaction direction="right-to-left" evidence="13 14">
        <dbReference type="Rhea" id="RHEA:80729"/>
    </physiologicalReaction>
</comment>
<keyword evidence="4 14" id="KW-0812">Transmembrane</keyword>
<comment type="catalytic activity">
    <reaction evidence="10">
        <text>androst-4-ene-3,17-dione + NADPH + H(+) = 5alpha-androstan-3,17-dione + NADP(+)</text>
        <dbReference type="Rhea" id="RHEA:50816"/>
        <dbReference type="ChEBI" id="CHEBI:15378"/>
        <dbReference type="ChEBI" id="CHEBI:15994"/>
        <dbReference type="ChEBI" id="CHEBI:16422"/>
        <dbReference type="ChEBI" id="CHEBI:57783"/>
        <dbReference type="ChEBI" id="CHEBI:58349"/>
    </reaction>
    <physiologicalReaction direction="right-to-left" evidence="10">
        <dbReference type="Rhea" id="RHEA:50818"/>
    </physiologicalReaction>
</comment>
<dbReference type="Ensembl" id="ENSLLET00000006393.1">
    <property type="protein sequence ID" value="ENSLLEP00000006137.1"/>
    <property type="gene ID" value="ENSLLEG00000003870.1"/>
</dbReference>
<feature type="domain" description="3-oxo-5-alpha-steroid 4-dehydrogenase C-terminal" evidence="15">
    <location>
        <begin position="198"/>
        <end position="315"/>
    </location>
</feature>
<feature type="transmembrane region" description="Helical" evidence="14">
    <location>
        <begin position="12"/>
        <end position="33"/>
    </location>
</feature>
<protein>
    <recommendedName>
        <fullName evidence="9 14">Polyprenal reductase</fullName>
        <ecNumber evidence="2 14">1.3.1.22</ecNumber>
        <ecNumber evidence="3 14">1.3.1.94</ecNumber>
    </recommendedName>
</protein>
<dbReference type="GO" id="GO:0047751">
    <property type="term" value="F:3-oxo-5-alpha-steroid 4-dehydrogenase (NADP+) activity"/>
    <property type="evidence" value="ECO:0007669"/>
    <property type="project" value="UniProtKB-UniRule"/>
</dbReference>
<dbReference type="AlphaFoldDB" id="A0A8C5M0S7"/>
<keyword evidence="14" id="KW-0521">NADP</keyword>
<dbReference type="GO" id="GO:0016095">
    <property type="term" value="P:polyprenol catabolic process"/>
    <property type="evidence" value="ECO:0007669"/>
    <property type="project" value="UniProtKB-UniRule"/>
</dbReference>
<comment type="similarity">
    <text evidence="8 14">Belongs to the steroid 5-alpha reductase family. Polyprenal reductase subfamily.</text>
</comment>
<evidence type="ECO:0000259" key="15">
    <source>
        <dbReference type="Pfam" id="PF02544"/>
    </source>
</evidence>
<dbReference type="OrthoDB" id="541710at2759"/>
<sequence length="315" mass="36114">MQLPSSAGVSWVPLLWLALDLGFLLALLIHLLGGPGGPCSPLYSVFQDAIRFGKTKAGSQRPAWLHCFDVPKRWFSHFYIISVMWNGVLLWVFLQTSLLGFKIPEWIESLLHLLGVDTPHVQGEDLSTILALFLMWLHSFRRLMECFYVSVFSDGVIHLAQYCFGLGFYFLLGITIFSQARLASRTISFGDLLMQSRWYHGFGLILYTWASIHQNRVHVILANLRKNKSGKITNLKHVIPHGDWFENVSCPHYFAELLIYVSISAVFGFVNAPWWLVVLCVLFNQALAAVLSHEFYHEKFKLYPAQRKAFIPFIF</sequence>
<keyword evidence="14" id="KW-0256">Endoplasmic reticulum</keyword>
<evidence type="ECO:0000256" key="12">
    <source>
        <dbReference type="ARBA" id="ARBA00049397"/>
    </source>
</evidence>
<dbReference type="EC" id="1.3.1.94" evidence="3 14"/>
<dbReference type="InterPro" id="IPR001104">
    <property type="entry name" value="3-oxo-5_a-steroid_4-DH_C"/>
</dbReference>
<accession>A0A8C5M0S7</accession>
<dbReference type="GO" id="GO:0005789">
    <property type="term" value="C:endoplasmic reticulum membrane"/>
    <property type="evidence" value="ECO:0007669"/>
    <property type="project" value="UniProtKB-SubCell"/>
</dbReference>
<comment type="catalytic activity">
    <reaction evidence="11">
        <text>a 3-oxo-5alpha-steroid + NADP(+) = a 3-oxo-Delta(4)-steroid + NADPH + H(+)</text>
        <dbReference type="Rhea" id="RHEA:54384"/>
        <dbReference type="ChEBI" id="CHEBI:13601"/>
        <dbReference type="ChEBI" id="CHEBI:15378"/>
        <dbReference type="ChEBI" id="CHEBI:47909"/>
        <dbReference type="ChEBI" id="CHEBI:57783"/>
        <dbReference type="ChEBI" id="CHEBI:58349"/>
        <dbReference type="EC" id="1.3.1.22"/>
    </reaction>
    <physiologicalReaction direction="right-to-left" evidence="11">
        <dbReference type="Rhea" id="RHEA:54386"/>
    </physiologicalReaction>
</comment>
<evidence type="ECO:0000256" key="14">
    <source>
        <dbReference type="RuleBase" id="RU367081"/>
    </source>
</evidence>
<evidence type="ECO:0000256" key="8">
    <source>
        <dbReference type="ARBA" id="ARBA00046320"/>
    </source>
</evidence>
<keyword evidence="5 14" id="KW-1133">Transmembrane helix</keyword>
<evidence type="ECO:0000256" key="1">
    <source>
        <dbReference type="ARBA" id="ARBA00004127"/>
    </source>
</evidence>
<feature type="transmembrane region" description="Helical" evidence="14">
    <location>
        <begin position="159"/>
        <end position="177"/>
    </location>
</feature>
<keyword evidence="14" id="KW-0560">Oxidoreductase</keyword>
<comment type="pathway">
    <text evidence="14">Protein modification; protein glycosylation.</text>
</comment>
<name>A0A8C5M0S7_9ANUR</name>
<keyword evidence="17" id="KW-1185">Reference proteome</keyword>
<comment type="catalytic activity">
    <reaction evidence="12">
        <text>17beta-hydroxy-5alpha-androstan-3-one + NADP(+) = testosterone + NADPH + H(+)</text>
        <dbReference type="Rhea" id="RHEA:50820"/>
        <dbReference type="ChEBI" id="CHEBI:15378"/>
        <dbReference type="ChEBI" id="CHEBI:16330"/>
        <dbReference type="ChEBI" id="CHEBI:17347"/>
        <dbReference type="ChEBI" id="CHEBI:57783"/>
        <dbReference type="ChEBI" id="CHEBI:58349"/>
        <dbReference type="EC" id="1.3.1.22"/>
    </reaction>
    <physiologicalReaction direction="right-to-left" evidence="12">
        <dbReference type="Rhea" id="RHEA:50822"/>
    </physiologicalReaction>
</comment>
<dbReference type="PANTHER" id="PTHR14624:SF0">
    <property type="entry name" value="POLYPRENOL REDUCTASE"/>
    <property type="match status" value="1"/>
</dbReference>
<evidence type="ECO:0000256" key="6">
    <source>
        <dbReference type="ARBA" id="ARBA00023136"/>
    </source>
</evidence>
<feature type="transmembrane region" description="Helical" evidence="14">
    <location>
        <begin position="253"/>
        <end position="270"/>
    </location>
</feature>
<dbReference type="PROSITE" id="PS50244">
    <property type="entry name" value="S5A_REDUCTASE"/>
    <property type="match status" value="1"/>
</dbReference>
<evidence type="ECO:0000256" key="3">
    <source>
        <dbReference type="ARBA" id="ARBA00012522"/>
    </source>
</evidence>
<dbReference type="PANTHER" id="PTHR14624">
    <property type="entry name" value="DFG10 PROTEIN"/>
    <property type="match status" value="1"/>
</dbReference>
<evidence type="ECO:0000256" key="10">
    <source>
        <dbReference type="ARBA" id="ARBA00048095"/>
    </source>
</evidence>
<evidence type="ECO:0000256" key="11">
    <source>
        <dbReference type="ARBA" id="ARBA00048765"/>
    </source>
</evidence>
<evidence type="ECO:0000256" key="13">
    <source>
        <dbReference type="ARBA" id="ARBA00049427"/>
    </source>
</evidence>
<comment type="function">
    <text evidence="7">Plays a key role in early steps of protein N-linked glycosylation by being involved in the conversion of polyprenol into dolichol. Acts as a polyprenal reductase that mediates the reduction of polyprenal into dolichal in a NADP-dependent mechanism. Dolichols are required for the synthesis of dolichol-linked monosaccharides and the oligosaccharide precursor used for N-glycosylation. Also able to convert testosterone (T) into 5-alpha-dihydrotestosterone (DHT).</text>
</comment>
<reference evidence="16" key="1">
    <citation type="submission" date="2025-08" db="UniProtKB">
        <authorList>
            <consortium name="Ensembl"/>
        </authorList>
    </citation>
    <scope>IDENTIFICATION</scope>
</reference>
<evidence type="ECO:0000313" key="16">
    <source>
        <dbReference type="Ensembl" id="ENSLLEP00000006137.1"/>
    </source>
</evidence>
<evidence type="ECO:0000256" key="9">
    <source>
        <dbReference type="ARBA" id="ARBA00047186"/>
    </source>
</evidence>
<dbReference type="GO" id="GO:0006488">
    <property type="term" value="P:dolichol-linked oligosaccharide biosynthetic process"/>
    <property type="evidence" value="ECO:0007669"/>
    <property type="project" value="UniProtKB-UniRule"/>
</dbReference>
<dbReference type="GeneTree" id="ENSGT00500000044920"/>
<gene>
    <name evidence="16" type="primary">SRD5A3</name>
</gene>
<dbReference type="EC" id="1.3.1.22" evidence="2 14"/>
<dbReference type="Proteomes" id="UP000694569">
    <property type="component" value="Unplaced"/>
</dbReference>
<feature type="transmembrane region" description="Helical" evidence="14">
    <location>
        <begin position="78"/>
        <end position="101"/>
    </location>
</feature>
<dbReference type="InterPro" id="IPR039698">
    <property type="entry name" value="Dfg10/SRD5A3"/>
</dbReference>
<proteinExistence type="inferred from homology"/>
<evidence type="ECO:0000256" key="2">
    <source>
        <dbReference type="ARBA" id="ARBA00012049"/>
    </source>
</evidence>
<dbReference type="GO" id="GO:0102389">
    <property type="term" value="F:polyprenol reductase activity"/>
    <property type="evidence" value="ECO:0007669"/>
    <property type="project" value="UniProtKB-UniRule"/>
</dbReference>
<reference evidence="16" key="2">
    <citation type="submission" date="2025-09" db="UniProtKB">
        <authorList>
            <consortium name="Ensembl"/>
        </authorList>
    </citation>
    <scope>IDENTIFICATION</scope>
</reference>
<evidence type="ECO:0000256" key="7">
    <source>
        <dbReference type="ARBA" id="ARBA00045898"/>
    </source>
</evidence>
<dbReference type="UniPathway" id="UPA00378"/>